<protein>
    <submittedName>
        <fullName evidence="2">Uncharacterized protein</fullName>
    </submittedName>
</protein>
<dbReference type="Proteomes" id="UP000299102">
    <property type="component" value="Unassembled WGS sequence"/>
</dbReference>
<feature type="region of interest" description="Disordered" evidence="1">
    <location>
        <begin position="17"/>
        <end position="52"/>
    </location>
</feature>
<comment type="caution">
    <text evidence="2">The sequence shown here is derived from an EMBL/GenBank/DDBJ whole genome shotgun (WGS) entry which is preliminary data.</text>
</comment>
<dbReference type="EMBL" id="BGZK01000105">
    <property type="protein sequence ID" value="GBP19172.1"/>
    <property type="molecule type" value="Genomic_DNA"/>
</dbReference>
<organism evidence="2 3">
    <name type="scientific">Eumeta variegata</name>
    <name type="common">Bagworm moth</name>
    <name type="synonym">Eumeta japonica</name>
    <dbReference type="NCBI Taxonomy" id="151549"/>
    <lineage>
        <taxon>Eukaryota</taxon>
        <taxon>Metazoa</taxon>
        <taxon>Ecdysozoa</taxon>
        <taxon>Arthropoda</taxon>
        <taxon>Hexapoda</taxon>
        <taxon>Insecta</taxon>
        <taxon>Pterygota</taxon>
        <taxon>Neoptera</taxon>
        <taxon>Endopterygota</taxon>
        <taxon>Lepidoptera</taxon>
        <taxon>Glossata</taxon>
        <taxon>Ditrysia</taxon>
        <taxon>Tineoidea</taxon>
        <taxon>Psychidae</taxon>
        <taxon>Oiketicinae</taxon>
        <taxon>Eumeta</taxon>
    </lineage>
</organism>
<name>A0A4C1TYN2_EUMVA</name>
<evidence type="ECO:0000313" key="3">
    <source>
        <dbReference type="Proteomes" id="UP000299102"/>
    </source>
</evidence>
<proteinExistence type="predicted"/>
<evidence type="ECO:0000256" key="1">
    <source>
        <dbReference type="SAM" id="MobiDB-lite"/>
    </source>
</evidence>
<evidence type="ECO:0000313" key="2">
    <source>
        <dbReference type="EMBL" id="GBP19172.1"/>
    </source>
</evidence>
<reference evidence="2 3" key="1">
    <citation type="journal article" date="2019" name="Commun. Biol.">
        <title>The bagworm genome reveals a unique fibroin gene that provides high tensile strength.</title>
        <authorList>
            <person name="Kono N."/>
            <person name="Nakamura H."/>
            <person name="Ohtoshi R."/>
            <person name="Tomita M."/>
            <person name="Numata K."/>
            <person name="Arakawa K."/>
        </authorList>
    </citation>
    <scope>NUCLEOTIDE SEQUENCE [LARGE SCALE GENOMIC DNA]</scope>
</reference>
<sequence length="155" mass="17182">MFELEELLPFLKMRTPQKKLSGRAPASRAGLRRRGRGARGPPARDARTARTPLKYRRGRASRDCGRIELYALLGFIFDHRKLVEDAVRRCEIVCSCRAARRSSRPCVITRLAASTGAIVEAQEDAPMDTCNPKGVTRALSAFCVAIGYLMKEGMG</sequence>
<gene>
    <name evidence="2" type="ORF">EVAR_11494_1</name>
</gene>
<dbReference type="AlphaFoldDB" id="A0A4C1TYN2"/>
<keyword evidence="3" id="KW-1185">Reference proteome</keyword>
<accession>A0A4C1TYN2</accession>